<evidence type="ECO:0008006" key="4">
    <source>
        <dbReference type="Google" id="ProtNLM"/>
    </source>
</evidence>
<dbReference type="Gene3D" id="3.30.230.10">
    <property type="match status" value="1"/>
</dbReference>
<name>A0A6U3PGU1_9STRA</name>
<dbReference type="InterPro" id="IPR020568">
    <property type="entry name" value="Ribosomal_Su5_D2-typ_SF"/>
</dbReference>
<evidence type="ECO:0000313" key="3">
    <source>
        <dbReference type="EMBL" id="CAD9317175.1"/>
    </source>
</evidence>
<dbReference type="Pfam" id="PF13541">
    <property type="entry name" value="ChlI"/>
    <property type="match status" value="1"/>
</dbReference>
<dbReference type="EMBL" id="HBGN01005529">
    <property type="protein sequence ID" value="CAD9317173.1"/>
    <property type="molecule type" value="Transcribed_RNA"/>
</dbReference>
<dbReference type="GO" id="GO:0009507">
    <property type="term" value="C:chloroplast"/>
    <property type="evidence" value="ECO:0007669"/>
    <property type="project" value="UniProtKB-SubCell"/>
</dbReference>
<sequence>MYECSARQKNRFGSSEEVGVYEMNGSPTAAGGGGRLVPVSDPSSLFLSMRLDTEDSEGCAVSLMLEGLRPITVEVQALVSISADGGRGSSSSRRTVDGISNSRLLLILAVLQKRCGISFFRRDVFVNVVGGMQLNRNWSSTSQGGSEADLAVAIALVSSLTGIPVRSDTAFVGEVGLLGEIRTVPSIDKRRNEARRMGFSRVVTPPSGGGSGYSNKRRRREGGFIDERNVGGITWIQCSTLLDAINAGLVSNLPKKPARRKSTQTSYVERDALSGLEKDLRRKQTPGSLEDLQLDIIDDDEDLIFE</sequence>
<organism evidence="2">
    <name type="scientific">Ditylum brightwellii</name>
    <dbReference type="NCBI Taxonomy" id="49249"/>
    <lineage>
        <taxon>Eukaryota</taxon>
        <taxon>Sar</taxon>
        <taxon>Stramenopiles</taxon>
        <taxon>Ochrophyta</taxon>
        <taxon>Bacillariophyta</taxon>
        <taxon>Mediophyceae</taxon>
        <taxon>Lithodesmiophycidae</taxon>
        <taxon>Lithodesmiales</taxon>
        <taxon>Lithodesmiaceae</taxon>
        <taxon>Ditylum</taxon>
    </lineage>
</organism>
<gene>
    <name evidence="2" type="ORF">DBRI1063_LOCUS3581</name>
    <name evidence="3" type="ORF">DBRI1063_LOCUS3583</name>
</gene>
<comment type="subcellular location">
    <subcellularLocation>
        <location evidence="1">Plastid</location>
        <location evidence="1">Chloroplast</location>
    </subcellularLocation>
</comment>
<proteinExistence type="predicted"/>
<protein>
    <recommendedName>
        <fullName evidence="4">Lon proteolytic domain-containing protein</fullName>
    </recommendedName>
</protein>
<dbReference type="EMBL" id="HBGN01005531">
    <property type="protein sequence ID" value="CAD9317175.1"/>
    <property type="molecule type" value="Transcribed_RNA"/>
</dbReference>
<dbReference type="AlphaFoldDB" id="A0A6U3PGU1"/>
<evidence type="ECO:0000256" key="1">
    <source>
        <dbReference type="ARBA" id="ARBA00004229"/>
    </source>
</evidence>
<accession>A0A6U3PGU1</accession>
<dbReference type="GO" id="GO:0000725">
    <property type="term" value="P:recombinational repair"/>
    <property type="evidence" value="ECO:0007669"/>
    <property type="project" value="TreeGrafter"/>
</dbReference>
<dbReference type="PANTHER" id="PTHR32472:SF10">
    <property type="entry name" value="DNA REPAIR PROTEIN RADA-LIKE PROTEIN"/>
    <property type="match status" value="1"/>
</dbReference>
<evidence type="ECO:0000313" key="2">
    <source>
        <dbReference type="EMBL" id="CAD9317173.1"/>
    </source>
</evidence>
<reference evidence="2" key="1">
    <citation type="submission" date="2021-01" db="EMBL/GenBank/DDBJ databases">
        <authorList>
            <person name="Corre E."/>
            <person name="Pelletier E."/>
            <person name="Niang G."/>
            <person name="Scheremetjew M."/>
            <person name="Finn R."/>
            <person name="Kale V."/>
            <person name="Holt S."/>
            <person name="Cochrane G."/>
            <person name="Meng A."/>
            <person name="Brown T."/>
            <person name="Cohen L."/>
        </authorList>
    </citation>
    <scope>NUCLEOTIDE SEQUENCE</scope>
    <source>
        <strain evidence="2">Pop2</strain>
    </source>
</reference>
<dbReference type="PANTHER" id="PTHR32472">
    <property type="entry name" value="DNA REPAIR PROTEIN RADA"/>
    <property type="match status" value="1"/>
</dbReference>
<dbReference type="SUPFAM" id="SSF54211">
    <property type="entry name" value="Ribosomal protein S5 domain 2-like"/>
    <property type="match status" value="1"/>
</dbReference>
<dbReference type="InterPro" id="IPR014721">
    <property type="entry name" value="Ribsml_uS5_D2-typ_fold_subgr"/>
</dbReference>